<evidence type="ECO:0000313" key="2">
    <source>
        <dbReference type="EMBL" id="MBO0476474.1"/>
    </source>
</evidence>
<keyword evidence="3" id="KW-1185">Reference proteome</keyword>
<reference evidence="2 3" key="1">
    <citation type="submission" date="2021-03" db="EMBL/GenBank/DDBJ databases">
        <title>Enterococcal diversity collection.</title>
        <authorList>
            <person name="Gilmore M.S."/>
            <person name="Schwartzman J."/>
            <person name="Van Tyne D."/>
            <person name="Martin M."/>
            <person name="Earl A.M."/>
            <person name="Manson A.L."/>
            <person name="Straub T."/>
            <person name="Salamzade R."/>
            <person name="Saavedra J."/>
            <person name="Lebreton F."/>
            <person name="Prichula J."/>
            <person name="Schaufler K."/>
            <person name="Gaca A."/>
            <person name="Sgardioli B."/>
            <person name="Wagenaar J."/>
            <person name="Strong T."/>
        </authorList>
    </citation>
    <scope>NUCLEOTIDE SEQUENCE [LARGE SCALE GENOMIC DNA]</scope>
    <source>
        <strain evidence="2 3">DIV0080</strain>
    </source>
</reference>
<sequence length="251" mass="26930">MKKSIFSTVLLSGLVLSIAAPTALANVDMYGPSEETDVYVNLTKDDGTKPGKGPFVDRLAIAHVPTSFKFEELISDAGIHMDNKHDYKDAQYLAVNDDRRTAGDRKVWTTAPWKLTAQLSDLTKIGDVNTKLPGILELNPTELKEYNIGPIGEKIVNGKPVQDYLPAPIDPSTTKASDKYEAKPVQLEAGKQEQTIMTYSGKAADAIQGENGTRGVHTSVGSDAKLVLAPGAASNEGSFKGKVTWTVASNP</sequence>
<name>A0ABS3HRS9_9ENTE</name>
<dbReference type="Proteomes" id="UP000664857">
    <property type="component" value="Unassembled WGS sequence"/>
</dbReference>
<evidence type="ECO:0000256" key="1">
    <source>
        <dbReference type="SAM" id="SignalP"/>
    </source>
</evidence>
<evidence type="ECO:0000313" key="3">
    <source>
        <dbReference type="Proteomes" id="UP000664857"/>
    </source>
</evidence>
<gene>
    <name evidence="2" type="ORF">DOK76_05285</name>
</gene>
<dbReference type="RefSeq" id="WP_206965495.1">
    <property type="nucleotide sequence ID" value="NZ_JAFLVX010000015.1"/>
</dbReference>
<protein>
    <submittedName>
        <fullName evidence="2">WxL domain-containing protein</fullName>
    </submittedName>
</protein>
<keyword evidence="1" id="KW-0732">Signal</keyword>
<accession>A0ABS3HRS9</accession>
<organism evidence="2 3">
    <name type="scientific">Candidatus Vagococcus giribetii</name>
    <dbReference type="NCBI Taxonomy" id="2230876"/>
    <lineage>
        <taxon>Bacteria</taxon>
        <taxon>Bacillati</taxon>
        <taxon>Bacillota</taxon>
        <taxon>Bacilli</taxon>
        <taxon>Lactobacillales</taxon>
        <taxon>Enterococcaceae</taxon>
        <taxon>Vagococcus</taxon>
    </lineage>
</organism>
<proteinExistence type="predicted"/>
<comment type="caution">
    <text evidence="2">The sequence shown here is derived from an EMBL/GenBank/DDBJ whole genome shotgun (WGS) entry which is preliminary data.</text>
</comment>
<feature type="signal peptide" evidence="1">
    <location>
        <begin position="1"/>
        <end position="25"/>
    </location>
</feature>
<feature type="chain" id="PRO_5045088303" evidence="1">
    <location>
        <begin position="26"/>
        <end position="251"/>
    </location>
</feature>
<dbReference type="EMBL" id="JAFLVX010000015">
    <property type="protein sequence ID" value="MBO0476474.1"/>
    <property type="molecule type" value="Genomic_DNA"/>
</dbReference>